<proteinExistence type="predicted"/>
<dbReference type="EMBL" id="KZ857595">
    <property type="protein sequence ID" value="RDX40044.1"/>
    <property type="molecule type" value="Genomic_DNA"/>
</dbReference>
<name>A0A371CIE5_9APHY</name>
<sequence>MTNVTVRHNKSTIIEHIQSHECVSCPKFASTFAQVSLPQSNKARKRASRAKRTTKAINFPPSPLDENLTDATVRGFAEDIQISNFIESACAVCGLLSYKSEMSRLADANIDSTLLIPDTPVTRAERQTVTDPIKPLSGPVLLPQCDDVCKTCLEELSEGKMPPDGLANGLWIGEVPPVLQNLSWTEKMLISRVKHNICTVKVHVSGMSKMKANVVSHSLPMPKIYHALPPPRDDLDEVLAFMYIGPNVPTHKEFKRTPMLVRRNKVKEALEWLKLNHEDYADLDISYENLDAYPEDEPPVVVNYTMSMATNKDSESTAVNDTEEDEGVEDGDCPFVVHGLTGTYLEHLGKVRPYEITARAV</sequence>
<gene>
    <name evidence="3" type="ORF">OH76DRAFT_1366774</name>
</gene>
<organism evidence="3 4">
    <name type="scientific">Lentinus brumalis</name>
    <dbReference type="NCBI Taxonomy" id="2498619"/>
    <lineage>
        <taxon>Eukaryota</taxon>
        <taxon>Fungi</taxon>
        <taxon>Dikarya</taxon>
        <taxon>Basidiomycota</taxon>
        <taxon>Agaricomycotina</taxon>
        <taxon>Agaricomycetes</taxon>
        <taxon>Polyporales</taxon>
        <taxon>Polyporaceae</taxon>
        <taxon>Lentinus</taxon>
    </lineage>
</organism>
<reference evidence="3 4" key="1">
    <citation type="journal article" date="2018" name="Biotechnol. Biofuels">
        <title>Integrative visual omics of the white-rot fungus Polyporus brumalis exposes the biotechnological potential of its oxidative enzymes for delignifying raw plant biomass.</title>
        <authorList>
            <person name="Miyauchi S."/>
            <person name="Rancon A."/>
            <person name="Drula E."/>
            <person name="Hage H."/>
            <person name="Chaduli D."/>
            <person name="Favel A."/>
            <person name="Grisel S."/>
            <person name="Henrissat B."/>
            <person name="Herpoel-Gimbert I."/>
            <person name="Ruiz-Duenas F.J."/>
            <person name="Chevret D."/>
            <person name="Hainaut M."/>
            <person name="Lin J."/>
            <person name="Wang M."/>
            <person name="Pangilinan J."/>
            <person name="Lipzen A."/>
            <person name="Lesage-Meessen L."/>
            <person name="Navarro D."/>
            <person name="Riley R."/>
            <person name="Grigoriev I.V."/>
            <person name="Zhou S."/>
            <person name="Raouche S."/>
            <person name="Rosso M.N."/>
        </authorList>
    </citation>
    <scope>NUCLEOTIDE SEQUENCE [LARGE SCALE GENOMIC DNA]</scope>
    <source>
        <strain evidence="3 4">BRFM 1820</strain>
    </source>
</reference>
<dbReference type="OrthoDB" id="3221862at2759"/>
<dbReference type="AlphaFoldDB" id="A0A371CIE5"/>
<evidence type="ECO:0000313" key="3">
    <source>
        <dbReference type="EMBL" id="RDX40044.1"/>
    </source>
</evidence>
<dbReference type="STRING" id="139420.A0A371CIE5"/>
<feature type="compositionally biased region" description="Basic residues" evidence="1">
    <location>
        <begin position="43"/>
        <end position="54"/>
    </location>
</feature>
<dbReference type="Proteomes" id="UP000256964">
    <property type="component" value="Unassembled WGS sequence"/>
</dbReference>
<feature type="domain" description="DUF6570" evidence="2">
    <location>
        <begin position="159"/>
        <end position="291"/>
    </location>
</feature>
<protein>
    <recommendedName>
        <fullName evidence="2">DUF6570 domain-containing protein</fullName>
    </recommendedName>
</protein>
<dbReference type="InterPro" id="IPR046700">
    <property type="entry name" value="DUF6570"/>
</dbReference>
<accession>A0A371CIE5</accession>
<feature type="region of interest" description="Disordered" evidence="1">
    <location>
        <begin position="43"/>
        <end position="63"/>
    </location>
</feature>
<evidence type="ECO:0000256" key="1">
    <source>
        <dbReference type="SAM" id="MobiDB-lite"/>
    </source>
</evidence>
<dbReference type="Pfam" id="PF20209">
    <property type="entry name" value="DUF6570"/>
    <property type="match status" value="1"/>
</dbReference>
<keyword evidence="4" id="KW-1185">Reference proteome</keyword>
<feature type="non-terminal residue" evidence="3">
    <location>
        <position position="361"/>
    </location>
</feature>
<evidence type="ECO:0000259" key="2">
    <source>
        <dbReference type="Pfam" id="PF20209"/>
    </source>
</evidence>
<evidence type="ECO:0000313" key="4">
    <source>
        <dbReference type="Proteomes" id="UP000256964"/>
    </source>
</evidence>